<proteinExistence type="inferred from homology"/>
<dbReference type="Proteomes" id="UP001633002">
    <property type="component" value="Unassembled WGS sequence"/>
</dbReference>
<evidence type="ECO:0008006" key="7">
    <source>
        <dbReference type="Google" id="ProtNLM"/>
    </source>
</evidence>
<comment type="similarity">
    <text evidence="1">Belongs to the 'GDSL' lipolytic enzyme family.</text>
</comment>
<evidence type="ECO:0000313" key="6">
    <source>
        <dbReference type="Proteomes" id="UP001633002"/>
    </source>
</evidence>
<accession>A0ABD3GNA8</accession>
<keyword evidence="3" id="KW-0378">Hydrolase</keyword>
<feature type="chain" id="PRO_5044746351" description="GDSL esterase/lipase" evidence="4">
    <location>
        <begin position="32"/>
        <end position="452"/>
    </location>
</feature>
<sequence>MAVTKTRSCAWRFLSLVSCLLLLVVSDRVSATCFPAIFNFGDSSSDTGGNHAAFPEATAAEFPPYGQTYFGSPQARYSDGRLYIDFLTEVFGMRYLDPYLQSVTSDFSTGVNFAIAWSTAQKITDYKSVFPLVSQVTQFQLFKKEVAEVLGGASTMLGERGITLFPNLTTTSSTLQSNADVNQHPYKTLYKKLFGRQNATVTGTADTTTQDLPLKVALEGARRVPLMESFDQGLYIISVGTSDIFAGIQKQQTLLQIEESLPNIVTAISDAVTTIYNEGARNIIVGGMGPIGCLPVQLTVISYSPTDLDNFGCLAPWNTLARSYNVLLKQQLSNLTTLLPSANIIYMDNYQLQHNLVFNGTDNGITGGLKACCGVPSTYNFNEIVQCGETGIVNGGLYLESVTCADPNGYSIWDGYHYTEAANRYFVQQLLSGNFFDPPFSLTPANCTTIAI</sequence>
<dbReference type="AlphaFoldDB" id="A0ABD3GNA8"/>
<comment type="caution">
    <text evidence="5">The sequence shown here is derived from an EMBL/GenBank/DDBJ whole genome shotgun (WGS) entry which is preliminary data.</text>
</comment>
<dbReference type="EMBL" id="JBJQOH010000007">
    <property type="protein sequence ID" value="KAL3680438.1"/>
    <property type="molecule type" value="Genomic_DNA"/>
</dbReference>
<feature type="signal peptide" evidence="4">
    <location>
        <begin position="1"/>
        <end position="31"/>
    </location>
</feature>
<dbReference type="InterPro" id="IPR001087">
    <property type="entry name" value="GDSL"/>
</dbReference>
<dbReference type="InterPro" id="IPR035669">
    <property type="entry name" value="SGNH_plant_lipase-like"/>
</dbReference>
<protein>
    <recommendedName>
        <fullName evidence="7">GDSL esterase/lipase</fullName>
    </recommendedName>
</protein>
<reference evidence="5 6" key="1">
    <citation type="submission" date="2024-09" db="EMBL/GenBank/DDBJ databases">
        <title>Chromosome-scale assembly of Riccia sorocarpa.</title>
        <authorList>
            <person name="Paukszto L."/>
        </authorList>
    </citation>
    <scope>NUCLEOTIDE SEQUENCE [LARGE SCALE GENOMIC DNA]</scope>
    <source>
        <strain evidence="5">LP-2024</strain>
        <tissue evidence="5">Aerial parts of the thallus</tissue>
    </source>
</reference>
<evidence type="ECO:0000256" key="2">
    <source>
        <dbReference type="ARBA" id="ARBA00022729"/>
    </source>
</evidence>
<dbReference type="InterPro" id="IPR036514">
    <property type="entry name" value="SGNH_hydro_sf"/>
</dbReference>
<dbReference type="Pfam" id="PF00657">
    <property type="entry name" value="Lipase_GDSL"/>
    <property type="match status" value="1"/>
</dbReference>
<dbReference type="Gene3D" id="3.40.50.1110">
    <property type="entry name" value="SGNH hydrolase"/>
    <property type="match status" value="2"/>
</dbReference>
<dbReference type="PANTHER" id="PTHR22835">
    <property type="entry name" value="ZINC FINGER FYVE DOMAIN CONTAINING PROTEIN"/>
    <property type="match status" value="1"/>
</dbReference>
<evidence type="ECO:0000256" key="3">
    <source>
        <dbReference type="ARBA" id="ARBA00022801"/>
    </source>
</evidence>
<evidence type="ECO:0000313" key="5">
    <source>
        <dbReference type="EMBL" id="KAL3680438.1"/>
    </source>
</evidence>
<keyword evidence="2 4" id="KW-0732">Signal</keyword>
<evidence type="ECO:0000256" key="1">
    <source>
        <dbReference type="ARBA" id="ARBA00008668"/>
    </source>
</evidence>
<dbReference type="PANTHER" id="PTHR22835:SF588">
    <property type="entry name" value="ALPHA-L-FUCOSIDASE 3"/>
    <property type="match status" value="1"/>
</dbReference>
<evidence type="ECO:0000256" key="4">
    <source>
        <dbReference type="SAM" id="SignalP"/>
    </source>
</evidence>
<dbReference type="CDD" id="cd01837">
    <property type="entry name" value="SGNH_plant_lipase_like"/>
    <property type="match status" value="1"/>
</dbReference>
<dbReference type="GO" id="GO:0016787">
    <property type="term" value="F:hydrolase activity"/>
    <property type="evidence" value="ECO:0007669"/>
    <property type="project" value="UniProtKB-KW"/>
</dbReference>
<organism evidence="5 6">
    <name type="scientific">Riccia sorocarpa</name>
    <dbReference type="NCBI Taxonomy" id="122646"/>
    <lineage>
        <taxon>Eukaryota</taxon>
        <taxon>Viridiplantae</taxon>
        <taxon>Streptophyta</taxon>
        <taxon>Embryophyta</taxon>
        <taxon>Marchantiophyta</taxon>
        <taxon>Marchantiopsida</taxon>
        <taxon>Marchantiidae</taxon>
        <taxon>Marchantiales</taxon>
        <taxon>Ricciaceae</taxon>
        <taxon>Riccia</taxon>
    </lineage>
</organism>
<keyword evidence="6" id="KW-1185">Reference proteome</keyword>
<dbReference type="SUPFAM" id="SSF52266">
    <property type="entry name" value="SGNH hydrolase"/>
    <property type="match status" value="1"/>
</dbReference>
<gene>
    <name evidence="5" type="ORF">R1sor_023394</name>
</gene>
<name>A0ABD3GNA8_9MARC</name>